<dbReference type="EMBL" id="MCGN01000002">
    <property type="protein sequence ID" value="ORZ00532.1"/>
    <property type="molecule type" value="Genomic_DNA"/>
</dbReference>
<proteinExistence type="predicted"/>
<keyword evidence="3" id="KW-1185">Reference proteome</keyword>
<dbReference type="InParanoid" id="A0A1X2HMM2"/>
<protein>
    <recommendedName>
        <fullName evidence="4">Secreted peptide</fullName>
    </recommendedName>
</protein>
<gene>
    <name evidence="2" type="ORF">BCR43DRAFT_145281</name>
</gene>
<reference evidence="2 3" key="1">
    <citation type="submission" date="2016-07" db="EMBL/GenBank/DDBJ databases">
        <title>Pervasive Adenine N6-methylation of Active Genes in Fungi.</title>
        <authorList>
            <consortium name="DOE Joint Genome Institute"/>
            <person name="Mondo S.J."/>
            <person name="Dannebaum R.O."/>
            <person name="Kuo R.C."/>
            <person name="Labutti K."/>
            <person name="Haridas S."/>
            <person name="Kuo A."/>
            <person name="Salamov A."/>
            <person name="Ahrendt S.R."/>
            <person name="Lipzen A."/>
            <person name="Sullivan W."/>
            <person name="Andreopoulos W.B."/>
            <person name="Clum A."/>
            <person name="Lindquist E."/>
            <person name="Daum C."/>
            <person name="Ramamoorthy G.K."/>
            <person name="Gryganskyi A."/>
            <person name="Culley D."/>
            <person name="Magnuson J.K."/>
            <person name="James T.Y."/>
            <person name="O'Malley M.A."/>
            <person name="Stajich J.E."/>
            <person name="Spatafora J.W."/>
            <person name="Visel A."/>
            <person name="Grigoriev I.V."/>
        </authorList>
    </citation>
    <scope>NUCLEOTIDE SEQUENCE [LARGE SCALE GENOMIC DNA]</scope>
    <source>
        <strain evidence="2 3">NRRL 2496</strain>
    </source>
</reference>
<feature type="signal peptide" evidence="1">
    <location>
        <begin position="1"/>
        <end position="19"/>
    </location>
</feature>
<evidence type="ECO:0000313" key="3">
    <source>
        <dbReference type="Proteomes" id="UP000242180"/>
    </source>
</evidence>
<comment type="caution">
    <text evidence="2">The sequence shown here is derived from an EMBL/GenBank/DDBJ whole genome shotgun (WGS) entry which is preliminary data.</text>
</comment>
<evidence type="ECO:0000313" key="2">
    <source>
        <dbReference type="EMBL" id="ORZ00532.1"/>
    </source>
</evidence>
<dbReference type="AlphaFoldDB" id="A0A1X2HMM2"/>
<sequence>MIVSFVIFQHLFAIPLSSALWPCSSSVVDGRYFGAHQGSVLVDFPYIPPYGRPVPFIHLVIMTASLMSVTVFYGRSLWHALDCLLSSLQMVSSSNRAIRHRRLDDVVDLALRQQH</sequence>
<accession>A0A1X2HMM2</accession>
<evidence type="ECO:0000256" key="1">
    <source>
        <dbReference type="SAM" id="SignalP"/>
    </source>
</evidence>
<keyword evidence="1" id="KW-0732">Signal</keyword>
<organism evidence="2 3">
    <name type="scientific">Syncephalastrum racemosum</name>
    <name type="common">Filamentous fungus</name>
    <dbReference type="NCBI Taxonomy" id="13706"/>
    <lineage>
        <taxon>Eukaryota</taxon>
        <taxon>Fungi</taxon>
        <taxon>Fungi incertae sedis</taxon>
        <taxon>Mucoromycota</taxon>
        <taxon>Mucoromycotina</taxon>
        <taxon>Mucoromycetes</taxon>
        <taxon>Mucorales</taxon>
        <taxon>Syncephalastraceae</taxon>
        <taxon>Syncephalastrum</taxon>
    </lineage>
</organism>
<name>A0A1X2HMM2_SYNRA</name>
<feature type="chain" id="PRO_5010871659" description="Secreted peptide" evidence="1">
    <location>
        <begin position="20"/>
        <end position="115"/>
    </location>
</feature>
<dbReference type="Proteomes" id="UP000242180">
    <property type="component" value="Unassembled WGS sequence"/>
</dbReference>
<evidence type="ECO:0008006" key="4">
    <source>
        <dbReference type="Google" id="ProtNLM"/>
    </source>
</evidence>